<dbReference type="RefSeq" id="WP_380585029.1">
    <property type="nucleotide sequence ID" value="NZ_JBHSQJ010000078.1"/>
</dbReference>
<feature type="transmembrane region" description="Helical" evidence="7">
    <location>
        <begin position="104"/>
        <end position="128"/>
    </location>
</feature>
<comment type="caution">
    <text evidence="9">The sequence shown here is derived from an EMBL/GenBank/DDBJ whole genome shotgun (WGS) entry which is preliminary data.</text>
</comment>
<evidence type="ECO:0000313" key="10">
    <source>
        <dbReference type="Proteomes" id="UP001596174"/>
    </source>
</evidence>
<evidence type="ECO:0000256" key="4">
    <source>
        <dbReference type="ARBA" id="ARBA00022970"/>
    </source>
</evidence>
<feature type="transmembrane region" description="Helical" evidence="7">
    <location>
        <begin position="367"/>
        <end position="388"/>
    </location>
</feature>
<feature type="transmembrane region" description="Helical" evidence="7">
    <location>
        <begin position="134"/>
        <end position="152"/>
    </location>
</feature>
<keyword evidence="6 7" id="KW-0472">Membrane</keyword>
<evidence type="ECO:0000256" key="3">
    <source>
        <dbReference type="ARBA" id="ARBA00022692"/>
    </source>
</evidence>
<feature type="transmembrane region" description="Helical" evidence="7">
    <location>
        <begin position="290"/>
        <end position="311"/>
    </location>
</feature>
<keyword evidence="5 7" id="KW-1133">Transmembrane helix</keyword>
<evidence type="ECO:0000256" key="1">
    <source>
        <dbReference type="ARBA" id="ARBA00004141"/>
    </source>
</evidence>
<dbReference type="PANTHER" id="PTHR43495">
    <property type="entry name" value="GABA PERMEASE"/>
    <property type="match status" value="1"/>
</dbReference>
<protein>
    <submittedName>
        <fullName evidence="9">Amino acid permease</fullName>
    </submittedName>
</protein>
<comment type="subcellular location">
    <subcellularLocation>
        <location evidence="1">Membrane</location>
        <topology evidence="1">Multi-pass membrane protein</topology>
    </subcellularLocation>
</comment>
<accession>A0ABW1G6X5</accession>
<proteinExistence type="predicted"/>
<dbReference type="InterPro" id="IPR004840">
    <property type="entry name" value="Amino_acid_permease_CS"/>
</dbReference>
<feature type="transmembrane region" description="Helical" evidence="7">
    <location>
        <begin position="27"/>
        <end position="49"/>
    </location>
</feature>
<feature type="domain" description="Amino acid permease/ SLC12A" evidence="8">
    <location>
        <begin position="26"/>
        <end position="428"/>
    </location>
</feature>
<evidence type="ECO:0000256" key="2">
    <source>
        <dbReference type="ARBA" id="ARBA00022448"/>
    </source>
</evidence>
<evidence type="ECO:0000259" key="8">
    <source>
        <dbReference type="Pfam" id="PF00324"/>
    </source>
</evidence>
<feature type="transmembrane region" description="Helical" evidence="7">
    <location>
        <begin position="434"/>
        <end position="453"/>
    </location>
</feature>
<dbReference type="PANTHER" id="PTHR43495:SF5">
    <property type="entry name" value="GAMMA-AMINOBUTYRIC ACID PERMEASE"/>
    <property type="match status" value="1"/>
</dbReference>
<dbReference type="PROSITE" id="PS00218">
    <property type="entry name" value="AMINO_ACID_PERMEASE_1"/>
    <property type="match status" value="1"/>
</dbReference>
<dbReference type="Proteomes" id="UP001596174">
    <property type="component" value="Unassembled WGS sequence"/>
</dbReference>
<gene>
    <name evidence="9" type="ORF">ACFP3V_19195</name>
</gene>
<feature type="transmembrane region" description="Helical" evidence="7">
    <location>
        <begin position="409"/>
        <end position="428"/>
    </location>
</feature>
<keyword evidence="2" id="KW-0813">Transport</keyword>
<dbReference type="Pfam" id="PF00324">
    <property type="entry name" value="AA_permease"/>
    <property type="match status" value="1"/>
</dbReference>
<dbReference type="EMBL" id="JBHSQJ010000078">
    <property type="protein sequence ID" value="MFC5909332.1"/>
    <property type="molecule type" value="Genomic_DNA"/>
</dbReference>
<feature type="transmembrane region" description="Helical" evidence="7">
    <location>
        <begin position="55"/>
        <end position="73"/>
    </location>
</feature>
<evidence type="ECO:0000313" key="9">
    <source>
        <dbReference type="EMBL" id="MFC5909332.1"/>
    </source>
</evidence>
<keyword evidence="3 7" id="KW-0812">Transmembrane</keyword>
<evidence type="ECO:0000256" key="6">
    <source>
        <dbReference type="ARBA" id="ARBA00023136"/>
    </source>
</evidence>
<keyword evidence="10" id="KW-1185">Reference proteome</keyword>
<evidence type="ECO:0000256" key="7">
    <source>
        <dbReference type="SAM" id="Phobius"/>
    </source>
</evidence>
<sequence>MSTTQTTHTAPHPEPAALTHGLKQRHLSMIALGGVIGAGLFVGSGAGIAAAGPSIVVAFAISGLLVMMIMRMLGEMAAARPASGSFSVHAEKEIAPWAGFTAGWMYWVLLCVGVAVEAIGAAGIVHGWLPAVPAWMWVAVFMAFFCTNNLAAVRNFGEFEFWFAAVKVAAISAFLLLGVLAVFGVVGPGAPGLGNLTGDGGFFPHGASGLVTGLLASVFAYGGLETVTIAAAESADPVRSVGRAVRTAMWRIAVFYVGSMAVIVTLLPWHDPSVLGGPYAAVLNHLGIHAAAQIMNVVVLIALLSAMNANIYGSSRMAFSLVGRGLGPKGLAKVSGGVPRRAVLASSSFGFVAVLLNFWWPDTVFHWLLNMVGAAVLVVWGFTCVAQLRMRARLEREEPARLSVRMWGFPWLTWATLVAVATILALMLRDQADRVQLAATAALAVALSAAGWLRQHRSGGAAA</sequence>
<dbReference type="PIRSF" id="PIRSF006060">
    <property type="entry name" value="AA_transporter"/>
    <property type="match status" value="1"/>
</dbReference>
<name>A0ABW1G6X5_9ACTN</name>
<feature type="transmembrane region" description="Helical" evidence="7">
    <location>
        <begin position="206"/>
        <end position="227"/>
    </location>
</feature>
<keyword evidence="4" id="KW-0029">Amino-acid transport</keyword>
<feature type="transmembrane region" description="Helical" evidence="7">
    <location>
        <begin position="164"/>
        <end position="186"/>
    </location>
</feature>
<dbReference type="InterPro" id="IPR004841">
    <property type="entry name" value="AA-permease/SLC12A_dom"/>
</dbReference>
<evidence type="ECO:0000256" key="5">
    <source>
        <dbReference type="ARBA" id="ARBA00022989"/>
    </source>
</evidence>
<dbReference type="Gene3D" id="1.20.1740.10">
    <property type="entry name" value="Amino acid/polyamine transporter I"/>
    <property type="match status" value="1"/>
</dbReference>
<feature type="transmembrane region" description="Helical" evidence="7">
    <location>
        <begin position="342"/>
        <end position="361"/>
    </location>
</feature>
<feature type="transmembrane region" description="Helical" evidence="7">
    <location>
        <begin position="248"/>
        <end position="270"/>
    </location>
</feature>
<organism evidence="9 10">
    <name type="scientific">Streptacidiphilus monticola</name>
    <dbReference type="NCBI Taxonomy" id="2161674"/>
    <lineage>
        <taxon>Bacteria</taxon>
        <taxon>Bacillati</taxon>
        <taxon>Actinomycetota</taxon>
        <taxon>Actinomycetes</taxon>
        <taxon>Kitasatosporales</taxon>
        <taxon>Streptomycetaceae</taxon>
        <taxon>Streptacidiphilus</taxon>
    </lineage>
</organism>
<reference evidence="10" key="1">
    <citation type="journal article" date="2019" name="Int. J. Syst. Evol. Microbiol.">
        <title>The Global Catalogue of Microorganisms (GCM) 10K type strain sequencing project: providing services to taxonomists for standard genome sequencing and annotation.</title>
        <authorList>
            <consortium name="The Broad Institute Genomics Platform"/>
            <consortium name="The Broad Institute Genome Sequencing Center for Infectious Disease"/>
            <person name="Wu L."/>
            <person name="Ma J."/>
        </authorList>
    </citation>
    <scope>NUCLEOTIDE SEQUENCE [LARGE SCALE GENOMIC DNA]</scope>
    <source>
        <strain evidence="10">JCM 4816</strain>
    </source>
</reference>